<evidence type="ECO:0000313" key="2">
    <source>
        <dbReference type="Proteomes" id="UP000265862"/>
    </source>
</evidence>
<dbReference type="Proteomes" id="UP000265862">
    <property type="component" value="Unassembled WGS sequence"/>
</dbReference>
<dbReference type="EMBL" id="QOCV01000003">
    <property type="protein sequence ID" value="RHW55059.1"/>
    <property type="molecule type" value="Genomic_DNA"/>
</dbReference>
<organism evidence="1 2">
    <name type="scientific">Lactobacillus bombicola</name>
    <dbReference type="NCBI Taxonomy" id="1505723"/>
    <lineage>
        <taxon>Bacteria</taxon>
        <taxon>Bacillati</taxon>
        <taxon>Bacillota</taxon>
        <taxon>Bacilli</taxon>
        <taxon>Lactobacillales</taxon>
        <taxon>Lactobacillaceae</taxon>
        <taxon>Lactobacillus</taxon>
    </lineage>
</organism>
<dbReference type="RefSeq" id="WP_118897590.1">
    <property type="nucleotide sequence ID" value="NZ_QOCV01000003.1"/>
</dbReference>
<sequence length="112" mass="13046">MTNILIRNIPRKVIVRLDQQVAQLNAHRKNKLSRNDYIKLIIANKVDTELESYQRSKYEILLQHQNELGELEVELLKQILISFTTGKTTEAINLIENLPGLSDEKKESLYDQ</sequence>
<comment type="caution">
    <text evidence="1">The sequence shown here is derived from an EMBL/GenBank/DDBJ whole genome shotgun (WGS) entry which is preliminary data.</text>
</comment>
<reference evidence="1 2" key="1">
    <citation type="submission" date="2018-07" db="EMBL/GenBank/DDBJ databases">
        <title>Genome sequences of six Lactobacillus spp. isolated from bumble bee guts.</title>
        <authorList>
            <person name="Motta E.V.S."/>
            <person name="Moran N.A."/>
        </authorList>
    </citation>
    <scope>NUCLEOTIDE SEQUENCE [LARGE SCALE GENOMIC DNA]</scope>
    <source>
        <strain evidence="1 2">OCC3</strain>
    </source>
</reference>
<proteinExistence type="predicted"/>
<gene>
    <name evidence="1" type="ORF">DS835_01410</name>
</gene>
<evidence type="ECO:0000313" key="1">
    <source>
        <dbReference type="EMBL" id="RHW55059.1"/>
    </source>
</evidence>
<dbReference type="AlphaFoldDB" id="A0A396SZP1"/>
<protein>
    <submittedName>
        <fullName evidence="1">Uncharacterized protein</fullName>
    </submittedName>
</protein>
<name>A0A396SZP1_9LACO</name>
<accession>A0A396SZP1</accession>